<protein>
    <submittedName>
        <fullName evidence="3">Uncharacterized protein</fullName>
    </submittedName>
</protein>
<evidence type="ECO:0000256" key="1">
    <source>
        <dbReference type="SAM" id="MobiDB-lite"/>
    </source>
</evidence>
<comment type="caution">
    <text evidence="3">The sequence shown here is derived from an EMBL/GenBank/DDBJ whole genome shotgun (WGS) entry which is preliminary data.</text>
</comment>
<dbReference type="AlphaFoldDB" id="A0AAV4IM31"/>
<keyword evidence="2" id="KW-0732">Signal</keyword>
<reference evidence="3 4" key="1">
    <citation type="journal article" date="2021" name="Elife">
        <title>Chloroplast acquisition without the gene transfer in kleptoplastic sea slugs, Plakobranchus ocellatus.</title>
        <authorList>
            <person name="Maeda T."/>
            <person name="Takahashi S."/>
            <person name="Yoshida T."/>
            <person name="Shimamura S."/>
            <person name="Takaki Y."/>
            <person name="Nagai Y."/>
            <person name="Toyoda A."/>
            <person name="Suzuki Y."/>
            <person name="Arimoto A."/>
            <person name="Ishii H."/>
            <person name="Satoh N."/>
            <person name="Nishiyama T."/>
            <person name="Hasebe M."/>
            <person name="Maruyama T."/>
            <person name="Minagawa J."/>
            <person name="Obokata J."/>
            <person name="Shigenobu S."/>
        </authorList>
    </citation>
    <scope>NUCLEOTIDE SEQUENCE [LARGE SCALE GENOMIC DNA]</scope>
</reference>
<evidence type="ECO:0000313" key="4">
    <source>
        <dbReference type="Proteomes" id="UP000762676"/>
    </source>
</evidence>
<feature type="region of interest" description="Disordered" evidence="1">
    <location>
        <begin position="67"/>
        <end position="89"/>
    </location>
</feature>
<name>A0AAV4IM31_9GAST</name>
<keyword evidence="4" id="KW-1185">Reference proteome</keyword>
<proteinExistence type="predicted"/>
<feature type="chain" id="PRO_5043585019" evidence="2">
    <location>
        <begin position="25"/>
        <end position="166"/>
    </location>
</feature>
<evidence type="ECO:0000256" key="2">
    <source>
        <dbReference type="SAM" id="SignalP"/>
    </source>
</evidence>
<feature type="signal peptide" evidence="2">
    <location>
        <begin position="1"/>
        <end position="24"/>
    </location>
</feature>
<sequence>MEKWTQSTAFLCAVLVGFLVVASTSTPKTRLDVFDKLSDGNNTLSVQDLQTFVDGLIKHLKCEEHGDDHGNHGHGDHDDHDHGEPEDQDHGECQKFMMILGNLFNSRYINALGARIIGLKFRRNVGRRVLEVRICHRLILMAENEKEKKKKVYYRPRPTKPVTTQA</sequence>
<evidence type="ECO:0000313" key="3">
    <source>
        <dbReference type="EMBL" id="GFS11206.1"/>
    </source>
</evidence>
<gene>
    <name evidence="3" type="ORF">ElyMa_006665900</name>
</gene>
<dbReference type="EMBL" id="BMAT01013362">
    <property type="protein sequence ID" value="GFS11206.1"/>
    <property type="molecule type" value="Genomic_DNA"/>
</dbReference>
<dbReference type="Proteomes" id="UP000762676">
    <property type="component" value="Unassembled WGS sequence"/>
</dbReference>
<organism evidence="3 4">
    <name type="scientific">Elysia marginata</name>
    <dbReference type="NCBI Taxonomy" id="1093978"/>
    <lineage>
        <taxon>Eukaryota</taxon>
        <taxon>Metazoa</taxon>
        <taxon>Spiralia</taxon>
        <taxon>Lophotrochozoa</taxon>
        <taxon>Mollusca</taxon>
        <taxon>Gastropoda</taxon>
        <taxon>Heterobranchia</taxon>
        <taxon>Euthyneura</taxon>
        <taxon>Panpulmonata</taxon>
        <taxon>Sacoglossa</taxon>
        <taxon>Placobranchoidea</taxon>
        <taxon>Plakobranchidae</taxon>
        <taxon>Elysia</taxon>
    </lineage>
</organism>
<accession>A0AAV4IM31</accession>